<dbReference type="Pfam" id="PF22673">
    <property type="entry name" value="MCP-like_PDC_1"/>
    <property type="match status" value="1"/>
</dbReference>
<dbReference type="Pfam" id="PF00015">
    <property type="entry name" value="MCPsignal"/>
    <property type="match status" value="1"/>
</dbReference>
<evidence type="ECO:0000256" key="3">
    <source>
        <dbReference type="ARBA" id="ARBA00023224"/>
    </source>
</evidence>
<dbReference type="GO" id="GO:0005886">
    <property type="term" value="C:plasma membrane"/>
    <property type="evidence" value="ECO:0007669"/>
    <property type="project" value="TreeGrafter"/>
</dbReference>
<keyword evidence="6" id="KW-1133">Transmembrane helix</keyword>
<comment type="similarity">
    <text evidence="4">Belongs to the methyl-accepting chemotaxis (MCP) protein family.</text>
</comment>
<dbReference type="Gene3D" id="3.30.450.20">
    <property type="entry name" value="PAS domain"/>
    <property type="match status" value="1"/>
</dbReference>
<keyword evidence="2" id="KW-0145">Chemotaxis</keyword>
<dbReference type="CDD" id="cd12913">
    <property type="entry name" value="PDC1_MCP_like"/>
    <property type="match status" value="1"/>
</dbReference>
<dbReference type="GO" id="GO:0007165">
    <property type="term" value="P:signal transduction"/>
    <property type="evidence" value="ECO:0007669"/>
    <property type="project" value="UniProtKB-KW"/>
</dbReference>
<keyword evidence="1" id="KW-0488">Methylation</keyword>
<dbReference type="GO" id="GO:0004888">
    <property type="term" value="F:transmembrane signaling receptor activity"/>
    <property type="evidence" value="ECO:0007669"/>
    <property type="project" value="InterPro"/>
</dbReference>
<evidence type="ECO:0000256" key="2">
    <source>
        <dbReference type="ARBA" id="ARBA00022500"/>
    </source>
</evidence>
<dbReference type="SMART" id="SM00283">
    <property type="entry name" value="MA"/>
    <property type="match status" value="1"/>
</dbReference>
<gene>
    <name evidence="8" type="ORF">PANT111_460032</name>
</gene>
<dbReference type="InterPro" id="IPR004090">
    <property type="entry name" value="Chemotax_Me-accpt_rcpt"/>
</dbReference>
<feature type="transmembrane region" description="Helical" evidence="6">
    <location>
        <begin position="18"/>
        <end position="38"/>
    </location>
</feature>
<comment type="caution">
    <text evidence="8">The sequence shown here is derived from an EMBL/GenBank/DDBJ whole genome shotgun (WGS) entry which is preliminary data.</text>
</comment>
<evidence type="ECO:0000256" key="6">
    <source>
        <dbReference type="SAM" id="Phobius"/>
    </source>
</evidence>
<dbReference type="PANTHER" id="PTHR43531">
    <property type="entry name" value="PROTEIN ICFG"/>
    <property type="match status" value="1"/>
</dbReference>
<keyword evidence="6" id="KW-0812">Transmembrane</keyword>
<dbReference type="RefSeq" id="WP_159224079.1">
    <property type="nucleotide sequence ID" value="NZ_JAOCKV010000017.1"/>
</dbReference>
<evidence type="ECO:0000256" key="5">
    <source>
        <dbReference type="PROSITE-ProRule" id="PRU00284"/>
    </source>
</evidence>
<dbReference type="Proteomes" id="UP000433737">
    <property type="component" value="Unassembled WGS sequence"/>
</dbReference>
<dbReference type="Gene3D" id="1.10.287.950">
    <property type="entry name" value="Methyl-accepting chemotaxis protein"/>
    <property type="match status" value="1"/>
</dbReference>
<evidence type="ECO:0000256" key="4">
    <source>
        <dbReference type="ARBA" id="ARBA00029447"/>
    </source>
</evidence>
<dbReference type="PANTHER" id="PTHR43531:SF14">
    <property type="entry name" value="METHYL-ACCEPTING CHEMOTAXIS PROTEIN I-RELATED"/>
    <property type="match status" value="1"/>
</dbReference>
<dbReference type="SUPFAM" id="SSF58104">
    <property type="entry name" value="Methyl-accepting chemotaxis protein (MCP) signaling domain"/>
    <property type="match status" value="1"/>
</dbReference>
<sequence>MASQLKDKKKMSTRAQMLITGGLTIMLGFTVTIGVLSWQSGKEQKTLAEKYLQQIAQSRGLQVQQELSHARDVASHLGQSLIALPHAGITDRKVVDKIMEYSLRANPDYLSMSVIFEPNAFDGRDAEFVNQPGQAPQGRYAWFVDRDQAGQFAMHPLLSILTPGQGDYYQIPQQSKKDTLIEPYSYAYNGVPTLLTSVAAAIIEQGTLKAIVTSDISLASLQQKVNQIKPWQGRGFAVVASEVRNLAQRSASAVKEIAALIEESSVRVESGVRLVNDAGKTMQEMTQAVNSVQGIIGEIVSASDEQARGITQVTIAVNEMDGTTQQNAALVQQMSAAASSLEDQAQQLAQTVEQFHLA</sequence>
<organism evidence="8 9">
    <name type="scientific">Pantoea brenneri</name>
    <dbReference type="NCBI Taxonomy" id="472694"/>
    <lineage>
        <taxon>Bacteria</taxon>
        <taxon>Pseudomonadati</taxon>
        <taxon>Pseudomonadota</taxon>
        <taxon>Gammaproteobacteria</taxon>
        <taxon>Enterobacterales</taxon>
        <taxon>Erwiniaceae</taxon>
        <taxon>Pantoea</taxon>
    </lineage>
</organism>
<dbReference type="AlphaFoldDB" id="A0AAX3JBB4"/>
<proteinExistence type="inferred from homology"/>
<dbReference type="GO" id="GO:0006935">
    <property type="term" value="P:chemotaxis"/>
    <property type="evidence" value="ECO:0007669"/>
    <property type="project" value="UniProtKB-KW"/>
</dbReference>
<accession>A0AAX3JBB4</accession>
<dbReference type="PRINTS" id="PR00260">
    <property type="entry name" value="CHEMTRNSDUCR"/>
</dbReference>
<reference evidence="8 9" key="1">
    <citation type="submission" date="2019-10" db="EMBL/GenBank/DDBJ databases">
        <authorList>
            <person name="Karimi E."/>
        </authorList>
    </citation>
    <scope>NUCLEOTIDE SEQUENCE [LARGE SCALE GENOMIC DNA]</scope>
    <source>
        <strain evidence="8">Pantoea sp. 111</strain>
    </source>
</reference>
<dbReference type="PROSITE" id="PS50111">
    <property type="entry name" value="CHEMOTAXIS_TRANSDUC_2"/>
    <property type="match status" value="1"/>
</dbReference>
<evidence type="ECO:0000256" key="1">
    <source>
        <dbReference type="ARBA" id="ARBA00022481"/>
    </source>
</evidence>
<keyword evidence="3 5" id="KW-0807">Transducer</keyword>
<evidence type="ECO:0000313" key="9">
    <source>
        <dbReference type="Proteomes" id="UP000433737"/>
    </source>
</evidence>
<protein>
    <recommendedName>
        <fullName evidence="7">Methyl-accepting transducer domain-containing protein</fullName>
    </recommendedName>
</protein>
<dbReference type="EMBL" id="CABWMH010000041">
    <property type="protein sequence ID" value="VXC49297.1"/>
    <property type="molecule type" value="Genomic_DNA"/>
</dbReference>
<name>A0AAX3JBB4_9GAMM</name>
<evidence type="ECO:0000313" key="8">
    <source>
        <dbReference type="EMBL" id="VXC49297.1"/>
    </source>
</evidence>
<keyword evidence="6" id="KW-0472">Membrane</keyword>
<evidence type="ECO:0000259" key="7">
    <source>
        <dbReference type="PROSITE" id="PS50111"/>
    </source>
</evidence>
<dbReference type="InterPro" id="IPR004089">
    <property type="entry name" value="MCPsignal_dom"/>
</dbReference>
<dbReference type="InterPro" id="IPR051310">
    <property type="entry name" value="MCP_chemotaxis"/>
</dbReference>
<feature type="domain" description="Methyl-accepting transducer" evidence="7">
    <location>
        <begin position="212"/>
        <end position="342"/>
    </location>
</feature>